<accession>A0A1B1UDH3</accession>
<dbReference type="Pfam" id="PF07508">
    <property type="entry name" value="Recombinase"/>
    <property type="match status" value="1"/>
</dbReference>
<dbReference type="FunFam" id="3.40.50.1390:FF:000008">
    <property type="entry name" value="DNA recombinase"/>
    <property type="match status" value="1"/>
</dbReference>
<dbReference type="PANTHER" id="PTHR30461">
    <property type="entry name" value="DNA-INVERTASE FROM LAMBDOID PROPHAGE"/>
    <property type="match status" value="1"/>
</dbReference>
<dbReference type="EMBL" id="CP016428">
    <property type="protein sequence ID" value="ANW00813.1"/>
    <property type="molecule type" value="Genomic_DNA"/>
</dbReference>
<feature type="compositionally biased region" description="Basic residues" evidence="1">
    <location>
        <begin position="532"/>
        <end position="554"/>
    </location>
</feature>
<dbReference type="RefSeq" id="WP_065728086.1">
    <property type="nucleotide sequence ID" value="NZ_CP016428.1"/>
</dbReference>
<dbReference type="GO" id="GO:0003677">
    <property type="term" value="F:DNA binding"/>
    <property type="evidence" value="ECO:0007669"/>
    <property type="project" value="InterPro"/>
</dbReference>
<evidence type="ECO:0000313" key="3">
    <source>
        <dbReference type="EMBL" id="ANW00813.1"/>
    </source>
</evidence>
<sequence>MVNALVIRRNTQLAKAQKALRAAQYVRMSTDLQRYSTQNQAAAIAAYAQQRNLTIVRTYVDEGRSGVRINRRPALAELIKDVQSGNTDFEHVLVYDVSRWGRFQDVDESAHYEFVCKQSGVKVAYCAEQFENDGSLLSSIIKNIKRVMAAEFSRELGVKVHAGHCRIASLGYRVGGSLTFGLGREMVDEGQRSKGRLVKGEYKALKTDRVRLRLGSDEEMAVVRWIFQQFVMERKTDVEIARQLNRTNIPNHHGRPWSYLMVHYILKNENYIGNLVYNRTSRRLGQKQVNNPDHLWIRTSSVVAPVVDQDLFARAQKIMAERYISIPEDQMLRRLRLTLGRKGKLSSSIIKNTPGLPSPACYVKHFGSIRNAYKLIGYEGSRDCRWFDVRDHWTEVLSKLAAKVAEALRTDLGIRLNPTGDGTGLARNGSRKIISFQVVRKMAKRTPNHVALWRAHLRKKRSELCVYLRLNDTNEVVQDYVLLASADTTTPYLTLSDGLLARHQAVCVDTVRELIRDIKARFISASRVSPTRPRRTNKRKKPSRPKTRNVRARH</sequence>
<dbReference type="PANTHER" id="PTHR30461:SF23">
    <property type="entry name" value="DNA RECOMBINASE-RELATED"/>
    <property type="match status" value="1"/>
</dbReference>
<dbReference type="InterPro" id="IPR050639">
    <property type="entry name" value="SSR_resolvase"/>
</dbReference>
<name>A0A1B1UDH3_9BRAD</name>
<dbReference type="Proteomes" id="UP000092839">
    <property type="component" value="Chromosome"/>
</dbReference>
<dbReference type="OrthoDB" id="7735915at2"/>
<dbReference type="AlphaFoldDB" id="A0A1B1UDH3"/>
<evidence type="ECO:0000259" key="2">
    <source>
        <dbReference type="PROSITE" id="PS51737"/>
    </source>
</evidence>
<dbReference type="CDD" id="cd00338">
    <property type="entry name" value="Ser_Recombinase"/>
    <property type="match status" value="1"/>
</dbReference>
<dbReference type="InterPro" id="IPR038109">
    <property type="entry name" value="DNA_bind_recomb_sf"/>
</dbReference>
<dbReference type="STRING" id="1274631.LMTR13_12145"/>
<dbReference type="InterPro" id="IPR006119">
    <property type="entry name" value="Resolv_N"/>
</dbReference>
<dbReference type="SMART" id="SM00857">
    <property type="entry name" value="Resolvase"/>
    <property type="match status" value="1"/>
</dbReference>
<dbReference type="SUPFAM" id="SSF53041">
    <property type="entry name" value="Resolvase-like"/>
    <property type="match status" value="1"/>
</dbReference>
<dbReference type="Gene3D" id="3.90.1750.20">
    <property type="entry name" value="Putative Large Serine Recombinase, Chain B, Domain 2"/>
    <property type="match status" value="1"/>
</dbReference>
<gene>
    <name evidence="3" type="ORF">LMTR13_12145</name>
</gene>
<evidence type="ECO:0000256" key="1">
    <source>
        <dbReference type="SAM" id="MobiDB-lite"/>
    </source>
</evidence>
<organism evidence="3 4">
    <name type="scientific">Bradyrhizobium icense</name>
    <dbReference type="NCBI Taxonomy" id="1274631"/>
    <lineage>
        <taxon>Bacteria</taxon>
        <taxon>Pseudomonadati</taxon>
        <taxon>Pseudomonadota</taxon>
        <taxon>Alphaproteobacteria</taxon>
        <taxon>Hyphomicrobiales</taxon>
        <taxon>Nitrobacteraceae</taxon>
        <taxon>Bradyrhizobium</taxon>
    </lineage>
</organism>
<dbReference type="Pfam" id="PF00239">
    <property type="entry name" value="Resolvase"/>
    <property type="match status" value="1"/>
</dbReference>
<dbReference type="PROSITE" id="PS51737">
    <property type="entry name" value="RECOMBINASE_DNA_BIND"/>
    <property type="match status" value="1"/>
</dbReference>
<evidence type="ECO:0000313" key="4">
    <source>
        <dbReference type="Proteomes" id="UP000092839"/>
    </source>
</evidence>
<dbReference type="InterPro" id="IPR036162">
    <property type="entry name" value="Resolvase-like_N_sf"/>
</dbReference>
<dbReference type="Gene3D" id="3.40.50.1390">
    <property type="entry name" value="Resolvase, N-terminal catalytic domain"/>
    <property type="match status" value="1"/>
</dbReference>
<protein>
    <recommendedName>
        <fullName evidence="2">Recombinase domain-containing protein</fullName>
    </recommendedName>
</protein>
<proteinExistence type="predicted"/>
<feature type="region of interest" description="Disordered" evidence="1">
    <location>
        <begin position="526"/>
        <end position="554"/>
    </location>
</feature>
<dbReference type="InterPro" id="IPR011109">
    <property type="entry name" value="DNA_bind_recombinase_dom"/>
</dbReference>
<dbReference type="GO" id="GO:0000150">
    <property type="term" value="F:DNA strand exchange activity"/>
    <property type="evidence" value="ECO:0007669"/>
    <property type="project" value="InterPro"/>
</dbReference>
<reference evidence="3 4" key="1">
    <citation type="submission" date="2016-07" db="EMBL/GenBank/DDBJ databases">
        <title>Complete genome sequence of Bradyrhizobium icense LMTR 13T, a potential inoculant strain isolated from lima bean (Phaseolus lunatus) in Peru.</title>
        <authorList>
            <person name="Ormeno-Orrillo E."/>
            <person name="Duran D."/>
            <person name="Rogel M.A."/>
            <person name="Rey L."/>
            <person name="Imperial J."/>
            <person name="Ruiz-Argueso T."/>
            <person name="Martinez-Romero E."/>
        </authorList>
    </citation>
    <scope>NUCLEOTIDE SEQUENCE [LARGE SCALE GENOMIC DNA]</scope>
    <source>
        <strain evidence="3 4">LMTR 13</strain>
    </source>
</reference>
<feature type="domain" description="Recombinase" evidence="2">
    <location>
        <begin position="201"/>
        <end position="325"/>
    </location>
</feature>
<dbReference type="KEGG" id="bic:LMTR13_12145"/>
<keyword evidence="4" id="KW-1185">Reference proteome</keyword>